<feature type="non-terminal residue" evidence="1">
    <location>
        <position position="1"/>
    </location>
</feature>
<dbReference type="RefSeq" id="XP_040778031.1">
    <property type="nucleotide sequence ID" value="XM_040916161.1"/>
</dbReference>
<dbReference type="GO" id="GO:0005666">
    <property type="term" value="C:RNA polymerase III complex"/>
    <property type="evidence" value="ECO:0007669"/>
    <property type="project" value="TreeGrafter"/>
</dbReference>
<reference evidence="1" key="1">
    <citation type="journal article" date="2020" name="Phytopathology">
        <title>Genome sequence of the chestnut blight fungus Cryphonectria parasitica EP155: A fundamental resource for an archetypical invasive plant pathogen.</title>
        <authorList>
            <person name="Crouch J.A."/>
            <person name="Dawe A."/>
            <person name="Aerts A."/>
            <person name="Barry K."/>
            <person name="Churchill A.C.L."/>
            <person name="Grimwood J."/>
            <person name="Hillman B."/>
            <person name="Milgroom M.G."/>
            <person name="Pangilinan J."/>
            <person name="Smith M."/>
            <person name="Salamov A."/>
            <person name="Schmutz J."/>
            <person name="Yadav J."/>
            <person name="Grigoriev I.V."/>
            <person name="Nuss D."/>
        </authorList>
    </citation>
    <scope>NUCLEOTIDE SEQUENCE</scope>
    <source>
        <strain evidence="1">EP155</strain>
    </source>
</reference>
<dbReference type="Pfam" id="PF04801">
    <property type="entry name" value="RPC5"/>
    <property type="match status" value="1"/>
</dbReference>
<dbReference type="PANTHER" id="PTHR12069:SF0">
    <property type="entry name" value="DNA-DIRECTED RNA POLYMERASE III SUBUNIT RPC5"/>
    <property type="match status" value="1"/>
</dbReference>
<dbReference type="AlphaFoldDB" id="A0A9P4Y6M6"/>
<accession>A0A9P4Y6M6</accession>
<dbReference type="GeneID" id="63833290"/>
<evidence type="ECO:0000313" key="1">
    <source>
        <dbReference type="EMBL" id="KAF3767070.1"/>
    </source>
</evidence>
<evidence type="ECO:0000313" key="2">
    <source>
        <dbReference type="Proteomes" id="UP000803844"/>
    </source>
</evidence>
<dbReference type="InterPro" id="IPR006886">
    <property type="entry name" value="RNA_pol_III_Rpc5"/>
</dbReference>
<dbReference type="EMBL" id="MU032346">
    <property type="protein sequence ID" value="KAF3767070.1"/>
    <property type="molecule type" value="Genomic_DNA"/>
</dbReference>
<gene>
    <name evidence="1" type="ORF">M406DRAFT_242068</name>
</gene>
<organism evidence="1 2">
    <name type="scientific">Cryphonectria parasitica (strain ATCC 38755 / EP155)</name>
    <dbReference type="NCBI Taxonomy" id="660469"/>
    <lineage>
        <taxon>Eukaryota</taxon>
        <taxon>Fungi</taxon>
        <taxon>Dikarya</taxon>
        <taxon>Ascomycota</taxon>
        <taxon>Pezizomycotina</taxon>
        <taxon>Sordariomycetes</taxon>
        <taxon>Sordariomycetidae</taxon>
        <taxon>Diaporthales</taxon>
        <taxon>Cryphonectriaceae</taxon>
        <taxon>Cryphonectria-Endothia species complex</taxon>
        <taxon>Cryphonectria</taxon>
    </lineage>
</organism>
<keyword evidence="2" id="KW-1185">Reference proteome</keyword>
<protein>
    <submittedName>
        <fullName evidence="1">Uncharacterized protein</fullName>
    </submittedName>
</protein>
<dbReference type="Proteomes" id="UP000803844">
    <property type="component" value="Unassembled WGS sequence"/>
</dbReference>
<dbReference type="OrthoDB" id="340681at2759"/>
<sequence>TSDEDDPIVGTFNILLGPPLAANRRVLILEHPNKTDGKKPARAPMELRVKPTTGMVELDFPVDYNTAYDRTKGLNWGTNLHKSTEAKKGGSHGLAGGFGVGAPPPRVRAGGAAGGRGDEILDMGMDWGEALRRDFVLRTQTLGGQTPDVSAESKYMVGVFAGSNLHLTPASSLVHLRPQLHHIDATTEQERLARGAGAAGAAGATKEAARAIHMTIKQTKDGDEEIMQETMADRLRKVQTESWRRMRYVHEEAMDSWAVSEETLYLQ</sequence>
<name>A0A9P4Y6M6_CRYP1</name>
<comment type="caution">
    <text evidence="1">The sequence shown here is derived from an EMBL/GenBank/DDBJ whole genome shotgun (WGS) entry which is preliminary data.</text>
</comment>
<dbReference type="GO" id="GO:0042797">
    <property type="term" value="P:tRNA transcription by RNA polymerase III"/>
    <property type="evidence" value="ECO:0007669"/>
    <property type="project" value="TreeGrafter"/>
</dbReference>
<dbReference type="PANTHER" id="PTHR12069">
    <property type="entry name" value="DNA-DIRECTED RNA POLYMERASES III 80 KDA POLYPEPTIDE RNA POLYMERASE III SUBUNIT 5"/>
    <property type="match status" value="1"/>
</dbReference>
<feature type="non-terminal residue" evidence="1">
    <location>
        <position position="267"/>
    </location>
</feature>
<proteinExistence type="predicted"/>